<proteinExistence type="predicted"/>
<gene>
    <name evidence="1" type="ORF">AAFF_G00114400</name>
</gene>
<reference evidence="1" key="1">
    <citation type="journal article" date="2023" name="Science">
        <title>Genome structures resolve the early diversification of teleost fishes.</title>
        <authorList>
            <person name="Parey E."/>
            <person name="Louis A."/>
            <person name="Montfort J."/>
            <person name="Bouchez O."/>
            <person name="Roques C."/>
            <person name="Iampietro C."/>
            <person name="Lluch J."/>
            <person name="Castinel A."/>
            <person name="Donnadieu C."/>
            <person name="Desvignes T."/>
            <person name="Floi Bucao C."/>
            <person name="Jouanno E."/>
            <person name="Wen M."/>
            <person name="Mejri S."/>
            <person name="Dirks R."/>
            <person name="Jansen H."/>
            <person name="Henkel C."/>
            <person name="Chen W.J."/>
            <person name="Zahm M."/>
            <person name="Cabau C."/>
            <person name="Klopp C."/>
            <person name="Thompson A.W."/>
            <person name="Robinson-Rechavi M."/>
            <person name="Braasch I."/>
            <person name="Lecointre G."/>
            <person name="Bobe J."/>
            <person name="Postlethwait J.H."/>
            <person name="Berthelot C."/>
            <person name="Roest Crollius H."/>
            <person name="Guiguen Y."/>
        </authorList>
    </citation>
    <scope>NUCLEOTIDE SEQUENCE</scope>
    <source>
        <strain evidence="1">NC1722</strain>
    </source>
</reference>
<keyword evidence="2" id="KW-1185">Reference proteome</keyword>
<dbReference type="EMBL" id="JAINUG010000178">
    <property type="protein sequence ID" value="KAJ8389734.1"/>
    <property type="molecule type" value="Genomic_DNA"/>
</dbReference>
<dbReference type="AlphaFoldDB" id="A0AAD7RST6"/>
<protein>
    <submittedName>
        <fullName evidence="1">Uncharacterized protein</fullName>
    </submittedName>
</protein>
<name>A0AAD7RST6_9TELE</name>
<evidence type="ECO:0000313" key="2">
    <source>
        <dbReference type="Proteomes" id="UP001221898"/>
    </source>
</evidence>
<dbReference type="Proteomes" id="UP001221898">
    <property type="component" value="Unassembled WGS sequence"/>
</dbReference>
<accession>A0AAD7RST6</accession>
<sequence>MIKSIQEALDSGKLQEILSARNELRYLYKIDERLLGDLIRLLEPFDVASRHPSAGKTPTIHLTLPTRVTLLKGLHVDPDDSDVTSQLKEMLARKVEEKLPIHIIHKMATSQP</sequence>
<comment type="caution">
    <text evidence="1">The sequence shown here is derived from an EMBL/GenBank/DDBJ whole genome shotgun (WGS) entry which is preliminary data.</text>
</comment>
<evidence type="ECO:0000313" key="1">
    <source>
        <dbReference type="EMBL" id="KAJ8389734.1"/>
    </source>
</evidence>
<organism evidence="1 2">
    <name type="scientific">Aldrovandia affinis</name>
    <dbReference type="NCBI Taxonomy" id="143900"/>
    <lineage>
        <taxon>Eukaryota</taxon>
        <taxon>Metazoa</taxon>
        <taxon>Chordata</taxon>
        <taxon>Craniata</taxon>
        <taxon>Vertebrata</taxon>
        <taxon>Euteleostomi</taxon>
        <taxon>Actinopterygii</taxon>
        <taxon>Neopterygii</taxon>
        <taxon>Teleostei</taxon>
        <taxon>Notacanthiformes</taxon>
        <taxon>Halosauridae</taxon>
        <taxon>Aldrovandia</taxon>
    </lineage>
</organism>